<dbReference type="SUPFAM" id="SSF52038">
    <property type="entry name" value="Barstar-related"/>
    <property type="match status" value="1"/>
</dbReference>
<dbReference type="KEGG" id="pcz:PCL1606_26280"/>
<dbReference type="PATRIC" id="fig|587753.10.peg.2620"/>
<protein>
    <submittedName>
        <fullName evidence="3">Ribonuclease inhibitor Barstar</fullName>
    </submittedName>
</protein>
<sequence>MTRPPRVSIDLDAVTSAAELHAALRDALGFPAWYGANWDAFWDAITGLVDMPEHLQFSGWAGLATRLPGEAALLRRCLANMTSLYPQLAPQVAFD</sequence>
<feature type="domain" description="Barstar (barnase inhibitor)" evidence="2">
    <location>
        <begin position="7"/>
        <end position="81"/>
    </location>
</feature>
<gene>
    <name evidence="3" type="ORF">PCL1606_26280</name>
</gene>
<proteinExistence type="inferred from homology"/>
<dbReference type="Gene3D" id="3.30.370.10">
    <property type="entry name" value="Barstar-like"/>
    <property type="match status" value="1"/>
</dbReference>
<organism evidence="3 4">
    <name type="scientific">Pseudomonas chlororaphis</name>
    <dbReference type="NCBI Taxonomy" id="587753"/>
    <lineage>
        <taxon>Bacteria</taxon>
        <taxon>Pseudomonadati</taxon>
        <taxon>Pseudomonadota</taxon>
        <taxon>Gammaproteobacteria</taxon>
        <taxon>Pseudomonadales</taxon>
        <taxon>Pseudomonadaceae</taxon>
        <taxon>Pseudomonas</taxon>
    </lineage>
</organism>
<dbReference type="Pfam" id="PF01337">
    <property type="entry name" value="Barstar"/>
    <property type="match status" value="1"/>
</dbReference>
<name>A0A0D5XZD0_9PSED</name>
<evidence type="ECO:0000256" key="1">
    <source>
        <dbReference type="ARBA" id="ARBA00006845"/>
    </source>
</evidence>
<evidence type="ECO:0000313" key="4">
    <source>
        <dbReference type="Proteomes" id="UP000032748"/>
    </source>
</evidence>
<accession>A0A0D5XZD0</accession>
<evidence type="ECO:0000313" key="3">
    <source>
        <dbReference type="EMBL" id="AKA24079.1"/>
    </source>
</evidence>
<dbReference type="EMBL" id="CP011110">
    <property type="protein sequence ID" value="AKA24079.1"/>
    <property type="molecule type" value="Genomic_DNA"/>
</dbReference>
<dbReference type="InterPro" id="IPR035905">
    <property type="entry name" value="Barstar-like_sf"/>
</dbReference>
<dbReference type="Proteomes" id="UP000032748">
    <property type="component" value="Chromosome"/>
</dbReference>
<dbReference type="OrthoDB" id="7575400at2"/>
<dbReference type="CDD" id="cd05140">
    <property type="entry name" value="Barstar_AU1054-like"/>
    <property type="match status" value="1"/>
</dbReference>
<dbReference type="AlphaFoldDB" id="A0A0D5XZD0"/>
<dbReference type="RefSeq" id="WP_045882638.1">
    <property type="nucleotide sequence ID" value="NZ_CP011110.1"/>
</dbReference>
<reference evidence="3 4" key="1">
    <citation type="journal article" date="2015" name="Mol. Plant Microbe Interact.">
        <title>Comparative Genomic Analysis of Pseudomonas chlororaphis PCL1606 Reveals New Insight into Antifungal Compounds Involved in Biocontrol.</title>
        <authorList>
            <person name="Calderon C.E."/>
            <person name="Ramos C."/>
            <person name="de Vicente A."/>
            <person name="Cazorla F.M."/>
        </authorList>
    </citation>
    <scope>NUCLEOTIDE SEQUENCE [LARGE SCALE GENOMIC DNA]</scope>
    <source>
        <strain evidence="3 4">PCL1606</strain>
    </source>
</reference>
<evidence type="ECO:0000259" key="2">
    <source>
        <dbReference type="Pfam" id="PF01337"/>
    </source>
</evidence>
<dbReference type="InterPro" id="IPR000468">
    <property type="entry name" value="Barstar"/>
</dbReference>
<comment type="similarity">
    <text evidence="1">Belongs to the barstar family.</text>
</comment>